<evidence type="ECO:0000313" key="2">
    <source>
        <dbReference type="Proteomes" id="UP001143309"/>
    </source>
</evidence>
<dbReference type="EMBL" id="BSFL01000001">
    <property type="protein sequence ID" value="GLK78968.1"/>
    <property type="molecule type" value="Genomic_DNA"/>
</dbReference>
<dbReference type="Proteomes" id="UP001143309">
    <property type="component" value="Unassembled WGS sequence"/>
</dbReference>
<reference evidence="1" key="2">
    <citation type="submission" date="2023-01" db="EMBL/GenBank/DDBJ databases">
        <authorList>
            <person name="Sun Q."/>
            <person name="Evtushenko L."/>
        </authorList>
    </citation>
    <scope>NUCLEOTIDE SEQUENCE</scope>
    <source>
        <strain evidence="1">VKM B-2748</strain>
    </source>
</reference>
<name>A0A9W6JNZ8_9HYPH</name>
<dbReference type="AlphaFoldDB" id="A0A9W6JNZ8"/>
<protein>
    <submittedName>
        <fullName evidence="1">Uncharacterized protein</fullName>
    </submittedName>
</protein>
<accession>A0A9W6JNZ8</accession>
<reference evidence="1" key="1">
    <citation type="journal article" date="2014" name="Int. J. Syst. Evol. Microbiol.">
        <title>Complete genome sequence of Corynebacterium casei LMG S-19264T (=DSM 44701T), isolated from a smear-ripened cheese.</title>
        <authorList>
            <consortium name="US DOE Joint Genome Institute (JGI-PGF)"/>
            <person name="Walter F."/>
            <person name="Albersmeier A."/>
            <person name="Kalinowski J."/>
            <person name="Ruckert C."/>
        </authorList>
    </citation>
    <scope>NUCLEOTIDE SEQUENCE</scope>
    <source>
        <strain evidence="1">VKM B-2748</strain>
    </source>
</reference>
<gene>
    <name evidence="1" type="ORF">GCM10008174_07090</name>
</gene>
<evidence type="ECO:0000313" key="1">
    <source>
        <dbReference type="EMBL" id="GLK78968.1"/>
    </source>
</evidence>
<proteinExistence type="predicted"/>
<sequence length="255" mass="26993">MTADLFLFGCSHAGRLQKGAEVIGLRVAGGALMRGRLWDEDAFAFDPSRGLNFADPMARARLNAALAAAGASRLEDVRLPIVTTLGFQLDLVQDEISRRHTLARDPDDARDFITIEALGAIVAARRGPLLDLLGWLAAGGATVVLVAPPARHPDAPLAAALEAIVGREAARRGVRVVSPRPWSTGPDGRLRPEFEARKDGDTVHGNAYFGARAMAEVAEALGLPVTIPAESLASADAFDAFAQRSRRLAARAFSG</sequence>
<dbReference type="RefSeq" id="WP_271199463.1">
    <property type="nucleotide sequence ID" value="NZ_BSFL01000001.1"/>
</dbReference>
<keyword evidence="2" id="KW-1185">Reference proteome</keyword>
<comment type="caution">
    <text evidence="1">The sequence shown here is derived from an EMBL/GenBank/DDBJ whole genome shotgun (WGS) entry which is preliminary data.</text>
</comment>
<organism evidence="1 2">
    <name type="scientific">Methylopila turkensis</name>
    <dbReference type="NCBI Taxonomy" id="1437816"/>
    <lineage>
        <taxon>Bacteria</taxon>
        <taxon>Pseudomonadati</taxon>
        <taxon>Pseudomonadota</taxon>
        <taxon>Alphaproteobacteria</taxon>
        <taxon>Hyphomicrobiales</taxon>
        <taxon>Methylopilaceae</taxon>
        <taxon>Methylopila</taxon>
    </lineage>
</organism>